<dbReference type="Proteomes" id="UP000001625">
    <property type="component" value="Chromosome"/>
</dbReference>
<dbReference type="RefSeq" id="WP_013029956.1">
    <property type="nucleotide sequence ID" value="NC_013959.1"/>
</dbReference>
<reference evidence="1 2" key="1">
    <citation type="submission" date="2010-03" db="EMBL/GenBank/DDBJ databases">
        <title>Complete sequence of Sideroxydans lithotrophicus ES-1.</title>
        <authorList>
            <consortium name="US DOE Joint Genome Institute"/>
            <person name="Lucas S."/>
            <person name="Copeland A."/>
            <person name="Lapidus A."/>
            <person name="Cheng J.-F."/>
            <person name="Bruce D."/>
            <person name="Goodwin L."/>
            <person name="Pitluck S."/>
            <person name="Munk A.C."/>
            <person name="Detter J.C."/>
            <person name="Han C."/>
            <person name="Tapia R."/>
            <person name="Larimer F."/>
            <person name="Land M."/>
            <person name="Hauser L."/>
            <person name="Kyrpides N."/>
            <person name="Ivanova N."/>
            <person name="Emerson D."/>
            <person name="Woyke T."/>
        </authorList>
    </citation>
    <scope>NUCLEOTIDE SEQUENCE [LARGE SCALE GENOMIC DNA]</scope>
    <source>
        <strain evidence="1 2">ES-1</strain>
    </source>
</reference>
<evidence type="ECO:0000313" key="1">
    <source>
        <dbReference type="EMBL" id="ADE12058.1"/>
    </source>
</evidence>
<proteinExistence type="predicted"/>
<dbReference type="AlphaFoldDB" id="D5CSX2"/>
<sequence length="267" mass="30246">MSLLLRDELRIALGPAKVAMVHLGRGLQPETVARHEIHCDAPAHGQKPWAKALEGLEAGLHNLKGEKVDAQVMLSSHFVRYALVPWSDEISDQDEEQAFARLCFTRTFGEDAQRWALRLSPGGYGETQVACAIDQDLLDGLERVATAYNVRLVSLQPYFMKIFNRWRKDMPDSVVWFVVAEPGRLCVSLLQHGHWHTLRTMKVGADWQDALQKLLEREFLVSESATERGAVYLYAPGFAGTGDFPDEWYINCDQSRMPCRTPVFVFQ</sequence>
<protein>
    <submittedName>
        <fullName evidence="1">Uncharacterized protein</fullName>
    </submittedName>
</protein>
<keyword evidence="2" id="KW-1185">Reference proteome</keyword>
<dbReference type="HOGENOM" id="CLU_085035_0_0_4"/>
<organism evidence="1 2">
    <name type="scientific">Sideroxydans lithotrophicus (strain ES-1)</name>
    <dbReference type="NCBI Taxonomy" id="580332"/>
    <lineage>
        <taxon>Bacteria</taxon>
        <taxon>Pseudomonadati</taxon>
        <taxon>Pseudomonadota</taxon>
        <taxon>Betaproteobacteria</taxon>
        <taxon>Nitrosomonadales</taxon>
        <taxon>Gallionellaceae</taxon>
        <taxon>Sideroxydans</taxon>
    </lineage>
</organism>
<dbReference type="OrthoDB" id="9178860at2"/>
<accession>D5CSX2</accession>
<dbReference type="STRING" id="580332.Slit_1829"/>
<gene>
    <name evidence="1" type="ordered locus">Slit_1829</name>
</gene>
<dbReference type="eggNOG" id="ENOG5032APG">
    <property type="taxonomic scope" value="Bacteria"/>
</dbReference>
<dbReference type="KEGG" id="slt:Slit_1829"/>
<evidence type="ECO:0000313" key="2">
    <source>
        <dbReference type="Proteomes" id="UP000001625"/>
    </source>
</evidence>
<name>D5CSX2_SIDLE</name>
<dbReference type="EMBL" id="CP001965">
    <property type="protein sequence ID" value="ADE12058.1"/>
    <property type="molecule type" value="Genomic_DNA"/>
</dbReference>